<dbReference type="InterPro" id="IPR002397">
    <property type="entry name" value="Cyt_P450_B"/>
</dbReference>
<sequence length="436" mass="49370">MGESVMANSTVEIEDVQAIPLVELNPGRVDRFTADTIWPVFERLRREDPVHFTPESEFGPYWSVTRWADVTAVDTNNKVFSSARGIGLPNLAAEQEQMKMAQAAGRPVARGEAATDNSFIGMDEPEHRVHRKAVSPAMAPPNIAKMASLVRERASAILDSLPIGEPFDWVDLVSKELTTMTLATLFDFPFEERRKLPYWTDMIINQPGYGPVKSWEQRDQALVECVTAFQKLWDERIDSEPAGDLISMLAHNPATREMSRQQYRSTVGLLLIGGNDTTRNTISGSIYALNRHPDQYAKLRANPDLILSMVSETLRWHTPISYMSRVTTRDIELGGKTIRQGERVVMWYISANRDDAVIENPNDFIIDRKRARNHLAFGTGVHHCVGNRVAEMQLTIIWEEIFKRFPEIKLIGDPVRTHSSFVHGFDNMQVVIPSRL</sequence>
<dbReference type="RefSeq" id="WP_343892305.1">
    <property type="nucleotide sequence ID" value="NZ_BAAAEH010000057.1"/>
</dbReference>
<protein>
    <submittedName>
        <fullName evidence="3">Cytochrome P450</fullName>
    </submittedName>
</protein>
<accession>A0ABU9YB67</accession>
<dbReference type="Gene3D" id="1.10.630.10">
    <property type="entry name" value="Cytochrome P450"/>
    <property type="match status" value="1"/>
</dbReference>
<dbReference type="CDD" id="cd11033">
    <property type="entry name" value="CYP142-like"/>
    <property type="match status" value="1"/>
</dbReference>
<dbReference type="InterPro" id="IPR001128">
    <property type="entry name" value="Cyt_P450"/>
</dbReference>
<evidence type="ECO:0000256" key="2">
    <source>
        <dbReference type="RuleBase" id="RU000461"/>
    </source>
</evidence>
<dbReference type="PRINTS" id="PR00359">
    <property type="entry name" value="BP450"/>
</dbReference>
<dbReference type="PRINTS" id="PR00385">
    <property type="entry name" value="P450"/>
</dbReference>
<keyword evidence="2" id="KW-0479">Metal-binding</keyword>
<comment type="caution">
    <text evidence="3">The sequence shown here is derived from an EMBL/GenBank/DDBJ whole genome shotgun (WGS) entry which is preliminary data.</text>
</comment>
<evidence type="ECO:0000313" key="3">
    <source>
        <dbReference type="EMBL" id="MEN2793042.1"/>
    </source>
</evidence>
<keyword evidence="2" id="KW-0349">Heme</keyword>
<dbReference type="InterPro" id="IPR036396">
    <property type="entry name" value="Cyt_P450_sf"/>
</dbReference>
<keyword evidence="2" id="KW-0560">Oxidoreductase</keyword>
<name>A0ABU9YB67_9SPHN</name>
<evidence type="ECO:0000313" key="4">
    <source>
        <dbReference type="Proteomes" id="UP001419910"/>
    </source>
</evidence>
<comment type="similarity">
    <text evidence="1 2">Belongs to the cytochrome P450 family.</text>
</comment>
<proteinExistence type="inferred from homology"/>
<evidence type="ECO:0000256" key="1">
    <source>
        <dbReference type="ARBA" id="ARBA00010617"/>
    </source>
</evidence>
<dbReference type="Pfam" id="PF00067">
    <property type="entry name" value="p450"/>
    <property type="match status" value="1"/>
</dbReference>
<keyword evidence="2" id="KW-0503">Monooxygenase</keyword>
<dbReference type="EMBL" id="JBDIME010000037">
    <property type="protein sequence ID" value="MEN2793042.1"/>
    <property type="molecule type" value="Genomic_DNA"/>
</dbReference>
<dbReference type="InterPro" id="IPR017972">
    <property type="entry name" value="Cyt_P450_CS"/>
</dbReference>
<dbReference type="PROSITE" id="PS00086">
    <property type="entry name" value="CYTOCHROME_P450"/>
    <property type="match status" value="1"/>
</dbReference>
<keyword evidence="2" id="KW-0408">Iron</keyword>
<gene>
    <name evidence="3" type="ORF">ABC974_25685</name>
</gene>
<organism evidence="3 4">
    <name type="scientific">Sphingomonas oligophenolica</name>
    <dbReference type="NCBI Taxonomy" id="301154"/>
    <lineage>
        <taxon>Bacteria</taxon>
        <taxon>Pseudomonadati</taxon>
        <taxon>Pseudomonadota</taxon>
        <taxon>Alphaproteobacteria</taxon>
        <taxon>Sphingomonadales</taxon>
        <taxon>Sphingomonadaceae</taxon>
        <taxon>Sphingomonas</taxon>
    </lineage>
</organism>
<dbReference type="PANTHER" id="PTHR46696">
    <property type="entry name" value="P450, PUTATIVE (EUROFUNG)-RELATED"/>
    <property type="match status" value="1"/>
</dbReference>
<reference evidence="3 4" key="1">
    <citation type="submission" date="2024-05" db="EMBL/GenBank/DDBJ databases">
        <authorList>
            <person name="Liu Q."/>
            <person name="Xin Y.-H."/>
        </authorList>
    </citation>
    <scope>NUCLEOTIDE SEQUENCE [LARGE SCALE GENOMIC DNA]</scope>
    <source>
        <strain evidence="3 4">CGMCC 1.10181</strain>
    </source>
</reference>
<dbReference type="Proteomes" id="UP001419910">
    <property type="component" value="Unassembled WGS sequence"/>
</dbReference>
<keyword evidence="4" id="KW-1185">Reference proteome</keyword>
<dbReference type="PANTHER" id="PTHR46696:SF1">
    <property type="entry name" value="CYTOCHROME P450 YJIB-RELATED"/>
    <property type="match status" value="1"/>
</dbReference>
<dbReference type="SUPFAM" id="SSF48264">
    <property type="entry name" value="Cytochrome P450"/>
    <property type="match status" value="1"/>
</dbReference>